<comment type="function">
    <text evidence="8">Part of the outer membrane protein assembly complex, which is involved in assembly and insertion of beta-barrel proteins into the outer membrane.</text>
</comment>
<comment type="subunit">
    <text evidence="8">Part of the Bam complex.</text>
</comment>
<organism evidence="11 12">
    <name type="scientific">Oleiphilus messinensis</name>
    <dbReference type="NCBI Taxonomy" id="141451"/>
    <lineage>
        <taxon>Bacteria</taxon>
        <taxon>Pseudomonadati</taxon>
        <taxon>Pseudomonadota</taxon>
        <taxon>Gammaproteobacteria</taxon>
        <taxon>Oceanospirillales</taxon>
        <taxon>Oleiphilaceae</taxon>
        <taxon>Oleiphilus</taxon>
    </lineage>
</organism>
<feature type="domain" description="POTRA" evidence="10">
    <location>
        <begin position="22"/>
        <end position="89"/>
    </location>
</feature>
<feature type="chain" id="PRO_5013414954" description="Outer membrane protein assembly factor BamA" evidence="8">
    <location>
        <begin position="20"/>
        <end position="768"/>
    </location>
</feature>
<keyword evidence="4 8" id="KW-0732">Signal</keyword>
<dbReference type="RefSeq" id="WP_087461085.1">
    <property type="nucleotide sequence ID" value="NZ_CP021425.1"/>
</dbReference>
<proteinExistence type="inferred from homology"/>
<dbReference type="Pfam" id="PF01103">
    <property type="entry name" value="Omp85"/>
    <property type="match status" value="1"/>
</dbReference>
<keyword evidence="7 8" id="KW-0998">Cell outer membrane</keyword>
<feature type="domain" description="POTRA" evidence="10">
    <location>
        <begin position="344"/>
        <end position="418"/>
    </location>
</feature>
<comment type="similarity">
    <text evidence="8">Belongs to the BamA family.</text>
</comment>
<evidence type="ECO:0000256" key="6">
    <source>
        <dbReference type="ARBA" id="ARBA00023136"/>
    </source>
</evidence>
<dbReference type="FunFam" id="3.10.20.310:FF:000001">
    <property type="entry name" value="Outer membrane protein assembly factor BamA"/>
    <property type="match status" value="1"/>
</dbReference>
<dbReference type="KEGG" id="ome:OLMES_1978"/>
<dbReference type="Pfam" id="PF07244">
    <property type="entry name" value="POTRA"/>
    <property type="match status" value="4"/>
</dbReference>
<dbReference type="Gene3D" id="3.10.20.310">
    <property type="entry name" value="membrane protein fhac"/>
    <property type="match status" value="5"/>
</dbReference>
<evidence type="ECO:0000259" key="10">
    <source>
        <dbReference type="PROSITE" id="PS51779"/>
    </source>
</evidence>
<evidence type="ECO:0000313" key="12">
    <source>
        <dbReference type="Proteomes" id="UP000196027"/>
    </source>
</evidence>
<sequence precursor="true">MRLSLLLVLSLFVAFSVRAVDFTVSDIRIEGLQRVSAGSVFSALPVSVGDRVDTFKINDAMQSLFKTGLFTDIEMGRDQNVLILTVAERPSVTKIEIEGNKAIETDDLLDGLTAAGLSEGQVFKRLTLEKLELEILRSYVAQGRYNASIEASVEELPRNRVAIKIDIDEGDIASILHINVVGNEVFSDEELTDLMELKTPGFWSFIFNDDKYAKEKLSGDLERIRSYYLDRGYLKFSIESTQVSISPEKDAVFITLNVKEGPLFTVKDVKLKGDLIVTEEELRKLILLQPGEHFSRVKLTTTSDIMAKRLGKEGYTFANISGIPEAHEDNSTTVTFFVDPGRRTYVRRINFRGNVGTSDEVLRQEMRQMEGAVASTDLIEMSKSRLERLGFFKDVSVETPAVPGYPDLIDVNYTVEEQPSGSLSASLGYSQGGGFIIGTSISENNFFGSGRRVSFGMNFSESVKSASFSYLNPYFTVDGVSRGFSVSARQTDYEEQDISDFTLDTLSAGMTFGYPINNYSRLNFGVSANNSKIKIGERPALEISNFIAENGDDFDMFSVSGSWTRNTLNRGVLPTKGMSQSLSLEVMLPGVSDLEFYKLNYRNNLYVPIDNLHKWALHFRGELGYGDGYGSTDSLPFFEHYYAGGFGSVRGWESSSLGPRSTPHVDDVGEAEPFGGNIMMEGTAAFIFPMPFVKDQRSMRSSLFIDAGNVFDPDRNYDLDFAEIRYSVGIGFSWITAIGPLAFSIAKPLNDEDGDETQVFQFSLGQPL</sequence>
<evidence type="ECO:0000256" key="1">
    <source>
        <dbReference type="ARBA" id="ARBA00004370"/>
    </source>
</evidence>
<dbReference type="GO" id="GO:1990063">
    <property type="term" value="C:Bam protein complex"/>
    <property type="evidence" value="ECO:0007669"/>
    <property type="project" value="TreeGrafter"/>
</dbReference>
<accession>A0A1Y0I6D9</accession>
<dbReference type="EMBL" id="CP021425">
    <property type="protein sequence ID" value="ARU56052.1"/>
    <property type="molecule type" value="Genomic_DNA"/>
</dbReference>
<evidence type="ECO:0000256" key="8">
    <source>
        <dbReference type="HAMAP-Rule" id="MF_01430"/>
    </source>
</evidence>
<dbReference type="NCBIfam" id="TIGR03303">
    <property type="entry name" value="OM_YaeT"/>
    <property type="match status" value="1"/>
</dbReference>
<dbReference type="AlphaFoldDB" id="A0A1Y0I6D9"/>
<keyword evidence="3 8" id="KW-0812">Transmembrane</keyword>
<evidence type="ECO:0000256" key="2">
    <source>
        <dbReference type="ARBA" id="ARBA00022452"/>
    </source>
</evidence>
<dbReference type="Proteomes" id="UP000196027">
    <property type="component" value="Chromosome"/>
</dbReference>
<dbReference type="InterPro" id="IPR039910">
    <property type="entry name" value="D15-like"/>
</dbReference>
<dbReference type="Gene3D" id="2.40.160.50">
    <property type="entry name" value="membrane protein fhac: a member of the omp85/tpsb transporter family"/>
    <property type="match status" value="1"/>
</dbReference>
<reference evidence="11 12" key="1">
    <citation type="submission" date="2017-05" db="EMBL/GenBank/DDBJ databases">
        <title>Genomic insights into alkan degradation activity of Oleiphilus messinensis.</title>
        <authorList>
            <person name="Kozyavkin S.A."/>
            <person name="Slesarev A.I."/>
            <person name="Golyshin P.N."/>
            <person name="Korzhenkov A."/>
            <person name="Golyshina O.N."/>
            <person name="Toshchakov S.V."/>
        </authorList>
    </citation>
    <scope>NUCLEOTIDE SEQUENCE [LARGE SCALE GENOMIC DNA]</scope>
    <source>
        <strain evidence="11 12">ME102</strain>
    </source>
</reference>
<dbReference type="HAMAP" id="MF_01430">
    <property type="entry name" value="OM_assembly_BamA"/>
    <property type="match status" value="1"/>
</dbReference>
<dbReference type="GO" id="GO:0043165">
    <property type="term" value="P:Gram-negative-bacterium-type cell outer membrane assembly"/>
    <property type="evidence" value="ECO:0007669"/>
    <property type="project" value="UniProtKB-UniRule"/>
</dbReference>
<keyword evidence="2 8" id="KW-1134">Transmembrane beta strand</keyword>
<dbReference type="OrthoDB" id="9803054at2"/>
<dbReference type="InterPro" id="IPR010827">
    <property type="entry name" value="BamA/TamA_POTRA"/>
</dbReference>
<feature type="domain" description="POTRA" evidence="10">
    <location>
        <begin position="90"/>
        <end position="170"/>
    </location>
</feature>
<dbReference type="InterPro" id="IPR023707">
    <property type="entry name" value="OM_assembly_BamA"/>
</dbReference>
<evidence type="ECO:0000256" key="5">
    <source>
        <dbReference type="ARBA" id="ARBA00022737"/>
    </source>
</evidence>
<dbReference type="PROSITE" id="PS51779">
    <property type="entry name" value="POTRA"/>
    <property type="match status" value="5"/>
</dbReference>
<evidence type="ECO:0000256" key="7">
    <source>
        <dbReference type="ARBA" id="ARBA00023237"/>
    </source>
</evidence>
<dbReference type="PANTHER" id="PTHR12815">
    <property type="entry name" value="SORTING AND ASSEMBLY MACHINERY SAMM50 PROTEIN FAMILY MEMBER"/>
    <property type="match status" value="1"/>
</dbReference>
<evidence type="ECO:0000256" key="4">
    <source>
        <dbReference type="ARBA" id="ARBA00022729"/>
    </source>
</evidence>
<evidence type="ECO:0000256" key="3">
    <source>
        <dbReference type="ARBA" id="ARBA00022692"/>
    </source>
</evidence>
<dbReference type="InterPro" id="IPR000184">
    <property type="entry name" value="Bac_surfAg_D15"/>
</dbReference>
<feature type="domain" description="POTRA" evidence="10">
    <location>
        <begin position="264"/>
        <end position="341"/>
    </location>
</feature>
<keyword evidence="6 8" id="KW-0472">Membrane</keyword>
<dbReference type="FunFam" id="3.10.20.310:FF:000002">
    <property type="entry name" value="Outer membrane protein assembly factor BamA"/>
    <property type="match status" value="1"/>
</dbReference>
<comment type="subcellular location">
    <subcellularLocation>
        <location evidence="8">Cell outer membrane</location>
    </subcellularLocation>
    <subcellularLocation>
        <location evidence="1">Membrane</location>
    </subcellularLocation>
</comment>
<keyword evidence="12" id="KW-1185">Reference proteome</keyword>
<feature type="domain" description="POTRA" evidence="10">
    <location>
        <begin position="173"/>
        <end position="261"/>
    </location>
</feature>
<protein>
    <recommendedName>
        <fullName evidence="8 9">Outer membrane protein assembly factor BamA</fullName>
    </recommendedName>
</protein>
<dbReference type="PANTHER" id="PTHR12815:SF23">
    <property type="entry name" value="OUTER MEMBRANE PROTEIN ASSEMBLY FACTOR BAMA"/>
    <property type="match status" value="1"/>
</dbReference>
<keyword evidence="5 8" id="KW-0677">Repeat</keyword>
<dbReference type="GO" id="GO:0051205">
    <property type="term" value="P:protein insertion into membrane"/>
    <property type="evidence" value="ECO:0007669"/>
    <property type="project" value="UniProtKB-UniRule"/>
</dbReference>
<name>A0A1Y0I6D9_9GAMM</name>
<gene>
    <name evidence="8" type="primary">bamA</name>
    <name evidence="11" type="ORF">OLMES_1978</name>
</gene>
<evidence type="ECO:0000256" key="9">
    <source>
        <dbReference type="NCBIfam" id="TIGR03303"/>
    </source>
</evidence>
<evidence type="ECO:0000313" key="11">
    <source>
        <dbReference type="EMBL" id="ARU56052.1"/>
    </source>
</evidence>
<feature type="signal peptide" evidence="8">
    <location>
        <begin position="1"/>
        <end position="19"/>
    </location>
</feature>
<dbReference type="PIRSF" id="PIRSF006076">
    <property type="entry name" value="OM_assembly_OMP85"/>
    <property type="match status" value="1"/>
</dbReference>
<dbReference type="InterPro" id="IPR034746">
    <property type="entry name" value="POTRA"/>
</dbReference>